<dbReference type="PROSITE" id="PS51184">
    <property type="entry name" value="JMJC"/>
    <property type="match status" value="1"/>
</dbReference>
<keyword evidence="2" id="KW-0479">Metal-binding</keyword>
<reference evidence="5" key="1">
    <citation type="submission" date="2021-02" db="EMBL/GenBank/DDBJ databases">
        <authorList>
            <person name="Nowell W R."/>
        </authorList>
    </citation>
    <scope>NUCLEOTIDE SEQUENCE</scope>
</reference>
<dbReference type="InterPro" id="IPR045109">
    <property type="entry name" value="LSDs-like"/>
</dbReference>
<dbReference type="SUPFAM" id="SSF51197">
    <property type="entry name" value="Clavaminate synthase-like"/>
    <property type="match status" value="1"/>
</dbReference>
<feature type="domain" description="JmjC" evidence="4">
    <location>
        <begin position="281"/>
        <end position="471"/>
    </location>
</feature>
<evidence type="ECO:0000256" key="1">
    <source>
        <dbReference type="ARBA" id="ARBA00004123"/>
    </source>
</evidence>
<dbReference type="PANTHER" id="PTHR12549">
    <property type="entry name" value="JMJC DOMAIN-CONTAINING HISTONE DEMETHYLATION PROTEIN"/>
    <property type="match status" value="1"/>
</dbReference>
<dbReference type="Proteomes" id="UP000682733">
    <property type="component" value="Unassembled WGS sequence"/>
</dbReference>
<comment type="subcellular location">
    <subcellularLocation>
        <location evidence="1">Nucleus</location>
    </subcellularLocation>
</comment>
<dbReference type="GO" id="GO:0003712">
    <property type="term" value="F:transcription coregulator activity"/>
    <property type="evidence" value="ECO:0007669"/>
    <property type="project" value="TreeGrafter"/>
</dbReference>
<dbReference type="EMBL" id="CAJOBA010016545">
    <property type="protein sequence ID" value="CAF3892092.1"/>
    <property type="molecule type" value="Genomic_DNA"/>
</dbReference>
<evidence type="ECO:0000259" key="4">
    <source>
        <dbReference type="PROSITE" id="PS51184"/>
    </source>
</evidence>
<dbReference type="Proteomes" id="UP000677228">
    <property type="component" value="Unassembled WGS sequence"/>
</dbReference>
<dbReference type="GO" id="GO:0032454">
    <property type="term" value="F:histone H3K9 demethylase activity"/>
    <property type="evidence" value="ECO:0007669"/>
    <property type="project" value="InterPro"/>
</dbReference>
<dbReference type="EMBL" id="CAJNOK010010574">
    <property type="protein sequence ID" value="CAF1119300.1"/>
    <property type="molecule type" value="Genomic_DNA"/>
</dbReference>
<sequence>MIFSGIVAKIVILDKENKAVYDFKTTADHLVENDNSRNPRFWPDDAKIILQYIAQVFCDMVSYEENIINIYKKSNKTFFGCKHIKSFRLAEYIPWTVLDKLRADCQQHIKITYRSITDFIQNLIDIREVQVENIPPIFQDKVDKKKIEYYCDNRLPVFNESESHDVKKFFHKYWSIGMPILVKRAHRGLSKKLWLPESFKQEMLRMNDLPLLHDCQTSQYFRSTKETLEQFWNGFQNSKTRIKNGNKPMILKLKDFPTKKDFATVFPERLNDVMNNIPFGEYTRRSYTFEEQTKPGGQLNIVECLPSMIPDLGPKLYIAYSGREDGGTSECGTTNLHIDVSDAVNILVHVNVMEENERNEVRNFLNSSHIDVEQLQRLDAGEIAGALWTIFRAEDVPKIRKYINGVRLQDLNHAVRRNYKGDPIHDQQTYLESSDVDSLEKLGVIPYQIVQFLGDALFIPSRAPHQILWRK</sequence>
<organism evidence="5 7">
    <name type="scientific">Didymodactylos carnosus</name>
    <dbReference type="NCBI Taxonomy" id="1234261"/>
    <lineage>
        <taxon>Eukaryota</taxon>
        <taxon>Metazoa</taxon>
        <taxon>Spiralia</taxon>
        <taxon>Gnathifera</taxon>
        <taxon>Rotifera</taxon>
        <taxon>Eurotatoria</taxon>
        <taxon>Bdelloidea</taxon>
        <taxon>Philodinida</taxon>
        <taxon>Philodinidae</taxon>
        <taxon>Didymodactylos</taxon>
    </lineage>
</organism>
<dbReference type="PANTHER" id="PTHR12549:SF38">
    <property type="entry name" value="JMJC DOMAIN-CONTAINING HISTONE DEMETHYLASE 2, ISOFORM A"/>
    <property type="match status" value="1"/>
</dbReference>
<proteinExistence type="predicted"/>
<dbReference type="InterPro" id="IPR003347">
    <property type="entry name" value="JmjC_dom"/>
</dbReference>
<evidence type="ECO:0000313" key="7">
    <source>
        <dbReference type="Proteomes" id="UP000677228"/>
    </source>
</evidence>
<evidence type="ECO:0000256" key="2">
    <source>
        <dbReference type="ARBA" id="ARBA00022723"/>
    </source>
</evidence>
<dbReference type="AlphaFoldDB" id="A0A8S2E476"/>
<dbReference type="GO" id="GO:0046872">
    <property type="term" value="F:metal ion binding"/>
    <property type="evidence" value="ECO:0007669"/>
    <property type="project" value="UniProtKB-KW"/>
</dbReference>
<gene>
    <name evidence="5" type="ORF">OVA965_LOCUS20101</name>
    <name evidence="6" type="ORF">TMI583_LOCUS20381</name>
</gene>
<dbReference type="SMART" id="SM00558">
    <property type="entry name" value="JmjC"/>
    <property type="match status" value="1"/>
</dbReference>
<evidence type="ECO:0000313" key="5">
    <source>
        <dbReference type="EMBL" id="CAF1119300.1"/>
    </source>
</evidence>
<evidence type="ECO:0000313" key="6">
    <source>
        <dbReference type="EMBL" id="CAF3892092.1"/>
    </source>
</evidence>
<dbReference type="GO" id="GO:0031490">
    <property type="term" value="F:chromatin DNA binding"/>
    <property type="evidence" value="ECO:0007669"/>
    <property type="project" value="TreeGrafter"/>
</dbReference>
<comment type="caution">
    <text evidence="5">The sequence shown here is derived from an EMBL/GenBank/DDBJ whole genome shotgun (WGS) entry which is preliminary data.</text>
</comment>
<dbReference type="GO" id="GO:0000118">
    <property type="term" value="C:histone deacetylase complex"/>
    <property type="evidence" value="ECO:0007669"/>
    <property type="project" value="TreeGrafter"/>
</dbReference>
<accession>A0A8S2E476</accession>
<name>A0A8S2E476_9BILA</name>
<keyword evidence="3" id="KW-0539">Nucleus</keyword>
<dbReference type="GO" id="GO:0000785">
    <property type="term" value="C:chromatin"/>
    <property type="evidence" value="ECO:0007669"/>
    <property type="project" value="TreeGrafter"/>
</dbReference>
<protein>
    <recommendedName>
        <fullName evidence="4">JmjC domain-containing protein</fullName>
    </recommendedName>
</protein>
<dbReference type="Gene3D" id="2.60.120.650">
    <property type="entry name" value="Cupin"/>
    <property type="match status" value="1"/>
</dbReference>
<dbReference type="GO" id="GO:0006357">
    <property type="term" value="P:regulation of transcription by RNA polymerase II"/>
    <property type="evidence" value="ECO:0007669"/>
    <property type="project" value="TreeGrafter"/>
</dbReference>
<evidence type="ECO:0000256" key="3">
    <source>
        <dbReference type="ARBA" id="ARBA00023242"/>
    </source>
</evidence>
<dbReference type="Pfam" id="PF02373">
    <property type="entry name" value="JmjC"/>
    <property type="match status" value="1"/>
</dbReference>